<dbReference type="Gene3D" id="3.30.1460.10">
    <property type="match status" value="1"/>
</dbReference>
<sequence length="132" mass="15211">MNSMYFKKIETYILELGYLISYQDETNGVFCINSEADGIKNLIIGVAPPILIIEQFIFTLQSDDKEILKSLLIKNRDIIYGGFVLNEDGTKVIFRYTMQIENMDINEFEGALNSLGLLLSEYYEQIIEFAKK</sequence>
<evidence type="ECO:0000313" key="2">
    <source>
        <dbReference type="Proteomes" id="UP000247973"/>
    </source>
</evidence>
<comment type="caution">
    <text evidence="1">The sequence shown here is derived from an EMBL/GenBank/DDBJ whole genome shotgun (WGS) entry which is preliminary data.</text>
</comment>
<dbReference type="SUPFAM" id="SSF69635">
    <property type="entry name" value="Type III secretory system chaperone-like"/>
    <property type="match status" value="1"/>
</dbReference>
<dbReference type="AlphaFoldDB" id="A0A2V3PJ72"/>
<gene>
    <name evidence="1" type="ORF">CLV62_1296</name>
</gene>
<accession>A0A2V3PJ72</accession>
<reference evidence="1 2" key="1">
    <citation type="submission" date="2018-03" db="EMBL/GenBank/DDBJ databases">
        <title>Genomic Encyclopedia of Archaeal and Bacterial Type Strains, Phase II (KMG-II): from individual species to whole genera.</title>
        <authorList>
            <person name="Goeker M."/>
        </authorList>
    </citation>
    <scope>NUCLEOTIDE SEQUENCE [LARGE SCALE GENOMIC DNA]</scope>
    <source>
        <strain evidence="1 2">DSM 100214</strain>
    </source>
</reference>
<dbReference type="Proteomes" id="UP000247973">
    <property type="component" value="Unassembled WGS sequence"/>
</dbReference>
<evidence type="ECO:0000313" key="1">
    <source>
        <dbReference type="EMBL" id="PXV60230.1"/>
    </source>
</evidence>
<keyword evidence="2" id="KW-1185">Reference proteome</keyword>
<dbReference type="OrthoDB" id="361060at2"/>
<dbReference type="EMBL" id="QICL01000029">
    <property type="protein sequence ID" value="PXV60230.1"/>
    <property type="molecule type" value="Genomic_DNA"/>
</dbReference>
<protein>
    <recommendedName>
        <fullName evidence="3">Sensory transduction regulator</fullName>
    </recommendedName>
</protein>
<dbReference type="Pfam" id="PF22550">
    <property type="entry name" value="CesT_Tir_1"/>
    <property type="match status" value="1"/>
</dbReference>
<dbReference type="InterPro" id="IPR054345">
    <property type="entry name" value="Tir-like"/>
</dbReference>
<evidence type="ECO:0008006" key="3">
    <source>
        <dbReference type="Google" id="ProtNLM"/>
    </source>
</evidence>
<name>A0A2V3PJ72_9BACT</name>
<proteinExistence type="predicted"/>
<organism evidence="1 2">
    <name type="scientific">Dysgonomonas alginatilytica</name>
    <dbReference type="NCBI Taxonomy" id="1605892"/>
    <lineage>
        <taxon>Bacteria</taxon>
        <taxon>Pseudomonadati</taxon>
        <taxon>Bacteroidota</taxon>
        <taxon>Bacteroidia</taxon>
        <taxon>Bacteroidales</taxon>
        <taxon>Dysgonomonadaceae</taxon>
        <taxon>Dysgonomonas</taxon>
    </lineage>
</organism>